<keyword evidence="6 9" id="KW-0808">Transferase</keyword>
<evidence type="ECO:0000256" key="4">
    <source>
        <dbReference type="ARBA" id="ARBA00022490"/>
    </source>
</evidence>
<accession>A0A380H6F1</accession>
<dbReference type="InterPro" id="IPR036968">
    <property type="entry name" value="Enolpyruvate_Tfrase_sf"/>
</dbReference>
<feature type="binding site" evidence="9">
    <location>
        <position position="169"/>
    </location>
    <ligand>
        <name>3-phosphoshikimate</name>
        <dbReference type="ChEBI" id="CHEBI:145989"/>
    </ligand>
</feature>
<dbReference type="GO" id="GO:0009423">
    <property type="term" value="P:chorismate biosynthetic process"/>
    <property type="evidence" value="ECO:0007669"/>
    <property type="project" value="UniProtKB-UniRule"/>
</dbReference>
<dbReference type="Proteomes" id="UP000255425">
    <property type="component" value="Unassembled WGS sequence"/>
</dbReference>
<dbReference type="HAMAP" id="MF_00210">
    <property type="entry name" value="EPSP_synth"/>
    <property type="match status" value="1"/>
</dbReference>
<feature type="active site" description="Proton acceptor" evidence="9">
    <location>
        <position position="317"/>
    </location>
</feature>
<dbReference type="InterPro" id="IPR023193">
    <property type="entry name" value="EPSP_synthase_CS"/>
</dbReference>
<comment type="caution">
    <text evidence="9">Lacks conserved residue(s) required for the propagation of feature annotation.</text>
</comment>
<keyword evidence="5 9" id="KW-0028">Amino-acid biosynthesis</keyword>
<dbReference type="GO" id="GO:0005737">
    <property type="term" value="C:cytoplasm"/>
    <property type="evidence" value="ECO:0007669"/>
    <property type="project" value="UniProtKB-SubCell"/>
</dbReference>
<comment type="function">
    <text evidence="1 9">Catalyzes the transfer of the enolpyruvyl moiety of phosphoenolpyruvate (PEP) to the 5-hydroxyl of shikimate-3-phosphate (S3P) to produce enolpyruvyl shikimate-3-phosphate and inorganic phosphate.</text>
</comment>
<dbReference type="FunFam" id="3.65.10.10:FF:000006">
    <property type="entry name" value="3-phosphoshikimate 1-carboxyvinyltransferase"/>
    <property type="match status" value="1"/>
</dbReference>
<comment type="subcellular location">
    <subcellularLocation>
        <location evidence="9">Cytoplasm</location>
    </subcellularLocation>
</comment>
<evidence type="ECO:0000313" key="12">
    <source>
        <dbReference type="Proteomes" id="UP000255425"/>
    </source>
</evidence>
<dbReference type="PANTHER" id="PTHR21090:SF5">
    <property type="entry name" value="PENTAFUNCTIONAL AROM POLYPEPTIDE"/>
    <property type="match status" value="1"/>
</dbReference>
<feature type="binding site" evidence="9">
    <location>
        <position position="23"/>
    </location>
    <ligand>
        <name>phosphoenolpyruvate</name>
        <dbReference type="ChEBI" id="CHEBI:58702"/>
    </ligand>
</feature>
<evidence type="ECO:0000256" key="8">
    <source>
        <dbReference type="ARBA" id="ARBA00044633"/>
    </source>
</evidence>
<dbReference type="InterPro" id="IPR006264">
    <property type="entry name" value="EPSP_synthase"/>
</dbReference>
<dbReference type="Pfam" id="PF00275">
    <property type="entry name" value="EPSP_synthase"/>
    <property type="match status" value="1"/>
</dbReference>
<comment type="pathway">
    <text evidence="2 9">Metabolic intermediate biosynthesis; chorismate biosynthesis; chorismate from D-erythrose 4-phosphate and phosphoenolpyruvate: step 6/7.</text>
</comment>
<evidence type="ECO:0000256" key="5">
    <source>
        <dbReference type="ARBA" id="ARBA00022605"/>
    </source>
</evidence>
<evidence type="ECO:0000256" key="2">
    <source>
        <dbReference type="ARBA" id="ARBA00004811"/>
    </source>
</evidence>
<evidence type="ECO:0000256" key="1">
    <source>
        <dbReference type="ARBA" id="ARBA00002174"/>
    </source>
</evidence>
<evidence type="ECO:0000256" key="3">
    <source>
        <dbReference type="ARBA" id="ARBA00009948"/>
    </source>
</evidence>
<dbReference type="GeneID" id="63936422"/>
<dbReference type="InterPro" id="IPR013792">
    <property type="entry name" value="RNA3'P_cycl/enolpyr_Trfase_a/b"/>
</dbReference>
<comment type="similarity">
    <text evidence="3 9">Belongs to the EPSP synthase family.</text>
</comment>
<keyword evidence="7 9" id="KW-0057">Aromatic amino acid biosynthesis</keyword>
<feature type="domain" description="Enolpyruvate transferase" evidence="10">
    <location>
        <begin position="9"/>
        <end position="425"/>
    </location>
</feature>
<proteinExistence type="inferred from homology"/>
<dbReference type="RefSeq" id="WP_115313332.1">
    <property type="nucleotide sequence ID" value="NZ_CP066042.1"/>
</dbReference>
<feature type="binding site" evidence="9">
    <location>
        <position position="28"/>
    </location>
    <ligand>
        <name>3-phosphoshikimate</name>
        <dbReference type="ChEBI" id="CHEBI:145989"/>
    </ligand>
</feature>
<feature type="binding site" evidence="9">
    <location>
        <position position="317"/>
    </location>
    <ligand>
        <name>3-phosphoshikimate</name>
        <dbReference type="ChEBI" id="CHEBI:145989"/>
    </ligand>
</feature>
<comment type="catalytic activity">
    <reaction evidence="8">
        <text>3-phosphoshikimate + phosphoenolpyruvate = 5-O-(1-carboxyvinyl)-3-phosphoshikimate + phosphate</text>
        <dbReference type="Rhea" id="RHEA:21256"/>
        <dbReference type="ChEBI" id="CHEBI:43474"/>
        <dbReference type="ChEBI" id="CHEBI:57701"/>
        <dbReference type="ChEBI" id="CHEBI:58702"/>
        <dbReference type="ChEBI" id="CHEBI:145989"/>
        <dbReference type="EC" id="2.5.1.19"/>
    </reaction>
    <physiologicalReaction direction="left-to-right" evidence="8">
        <dbReference type="Rhea" id="RHEA:21257"/>
    </physiologicalReaction>
</comment>
<dbReference type="PIRSF" id="PIRSF000505">
    <property type="entry name" value="EPSPS"/>
    <property type="match status" value="1"/>
</dbReference>
<feature type="binding site" evidence="9">
    <location>
        <position position="169"/>
    </location>
    <ligand>
        <name>phosphoenolpyruvate</name>
        <dbReference type="ChEBI" id="CHEBI:58702"/>
    </ligand>
</feature>
<feature type="binding site" evidence="9">
    <location>
        <position position="344"/>
    </location>
    <ligand>
        <name>3-phosphoshikimate</name>
        <dbReference type="ChEBI" id="CHEBI:145989"/>
    </ligand>
</feature>
<feature type="binding site" evidence="9">
    <location>
        <position position="167"/>
    </location>
    <ligand>
        <name>3-phosphoshikimate</name>
        <dbReference type="ChEBI" id="CHEBI:145989"/>
    </ligand>
</feature>
<evidence type="ECO:0000313" key="11">
    <source>
        <dbReference type="EMBL" id="SUM71775.1"/>
    </source>
</evidence>
<comment type="subunit">
    <text evidence="9">Monomer.</text>
</comment>
<dbReference type="EC" id="2.5.1.19" evidence="9"/>
<dbReference type="InterPro" id="IPR001986">
    <property type="entry name" value="Enolpyruvate_Tfrase_dom"/>
</dbReference>
<evidence type="ECO:0000256" key="6">
    <source>
        <dbReference type="ARBA" id="ARBA00022679"/>
    </source>
</evidence>
<dbReference type="Gene3D" id="3.65.10.10">
    <property type="entry name" value="Enolpyruvate transferase domain"/>
    <property type="match status" value="2"/>
</dbReference>
<evidence type="ECO:0000259" key="10">
    <source>
        <dbReference type="Pfam" id="PF00275"/>
    </source>
</evidence>
<dbReference type="GO" id="GO:0009073">
    <property type="term" value="P:aromatic amino acid family biosynthetic process"/>
    <property type="evidence" value="ECO:0007669"/>
    <property type="project" value="UniProtKB-KW"/>
</dbReference>
<dbReference type="GO" id="GO:0008652">
    <property type="term" value="P:amino acid biosynthetic process"/>
    <property type="evidence" value="ECO:0007669"/>
    <property type="project" value="UniProtKB-KW"/>
</dbReference>
<dbReference type="GO" id="GO:0003866">
    <property type="term" value="F:3-phosphoshikimate 1-carboxyvinyltransferase activity"/>
    <property type="evidence" value="ECO:0007669"/>
    <property type="project" value="UniProtKB-UniRule"/>
</dbReference>
<sequence length="433" mass="47000">MSINEIIDIHGPLRGEIEVPGDKSMTHRAIMLASLAAGKSTIFKPLLGEDCHRTIEIFKLLGVEITVDDDNIIINSPGYKSFKTPHQVLYTGNSGTTTRLLAGLLSGLGIESVLSGDISIGKRPMNRVLKPLLKMNAKISGIDNNFTPLIIKPSTIKGIDYHMEVASAQVKSAILFASIFSDEATTVTESDVSRNHTETMFEHFNIPIKVNGKTIQTSPHAIEHIETRDFHVPGDISSAAFFIVAALITPGSDITIHNVGINPTRSGIIDIVEQMGGNIELNHVTTGAEPTASIHVQYTPNLKSIMIEGDLVPRAIDELPVVALLCTQASSTCIIRDAEELKVKETNRIDTTADMLSMLGFDLQPTHDGLIIRPSEFKASAIVDSQTDHRIGMMLAVASLLSSKPLTIEQFDAVNVSFPVFLPKLKLLENEGK</sequence>
<feature type="binding site" evidence="9">
    <location>
        <position position="348"/>
    </location>
    <ligand>
        <name>phosphoenolpyruvate</name>
        <dbReference type="ChEBI" id="CHEBI:58702"/>
    </ligand>
</feature>
<dbReference type="PROSITE" id="PS00104">
    <property type="entry name" value="EPSP_SYNTHASE_1"/>
    <property type="match status" value="1"/>
</dbReference>
<dbReference type="PROSITE" id="PS00885">
    <property type="entry name" value="EPSP_SYNTHASE_2"/>
    <property type="match status" value="1"/>
</dbReference>
<dbReference type="NCBIfam" id="TIGR01356">
    <property type="entry name" value="aroA"/>
    <property type="match status" value="1"/>
</dbReference>
<dbReference type="FunFam" id="3.65.10.10:FF:000005">
    <property type="entry name" value="3-phosphoshikimate 1-carboxyvinyltransferase"/>
    <property type="match status" value="1"/>
</dbReference>
<evidence type="ECO:0000256" key="7">
    <source>
        <dbReference type="ARBA" id="ARBA00023141"/>
    </source>
</evidence>
<evidence type="ECO:0000256" key="9">
    <source>
        <dbReference type="HAMAP-Rule" id="MF_00210"/>
    </source>
</evidence>
<feature type="binding site" evidence="9">
    <location>
        <position position="390"/>
    </location>
    <ligand>
        <name>phosphoenolpyruvate</name>
        <dbReference type="ChEBI" id="CHEBI:58702"/>
    </ligand>
</feature>
<name>A0A380H6F1_9STAP</name>
<dbReference type="PANTHER" id="PTHR21090">
    <property type="entry name" value="AROM/DEHYDROQUINATE SYNTHASE"/>
    <property type="match status" value="1"/>
</dbReference>
<gene>
    <name evidence="11" type="primary">aroA_2</name>
    <name evidence="9" type="synonym">aroA</name>
    <name evidence="11" type="ORF">NCTC11807_01565</name>
</gene>
<dbReference type="SUPFAM" id="SSF55205">
    <property type="entry name" value="EPT/RTPC-like"/>
    <property type="match status" value="1"/>
</dbReference>
<keyword evidence="12" id="KW-1185">Reference proteome</keyword>
<reference evidence="11 12" key="1">
    <citation type="submission" date="2018-06" db="EMBL/GenBank/DDBJ databases">
        <authorList>
            <consortium name="Pathogen Informatics"/>
            <person name="Doyle S."/>
        </authorList>
    </citation>
    <scope>NUCLEOTIDE SEQUENCE [LARGE SCALE GENOMIC DNA]</scope>
    <source>
        <strain evidence="11 12">NCTC11807</strain>
    </source>
</reference>
<feature type="binding site" evidence="9">
    <location>
        <position position="23"/>
    </location>
    <ligand>
        <name>3-phosphoshikimate</name>
        <dbReference type="ChEBI" id="CHEBI:145989"/>
    </ligand>
</feature>
<dbReference type="UniPathway" id="UPA00053">
    <property type="reaction ID" value="UER00089"/>
</dbReference>
<feature type="binding site" evidence="9">
    <location>
        <position position="123"/>
    </location>
    <ligand>
        <name>phosphoenolpyruvate</name>
        <dbReference type="ChEBI" id="CHEBI:58702"/>
    </ligand>
</feature>
<feature type="binding site" evidence="9">
    <location>
        <position position="24"/>
    </location>
    <ligand>
        <name>3-phosphoshikimate</name>
        <dbReference type="ChEBI" id="CHEBI:145989"/>
    </ligand>
</feature>
<dbReference type="CDD" id="cd01556">
    <property type="entry name" value="EPSP_synthase"/>
    <property type="match status" value="1"/>
</dbReference>
<feature type="binding site" evidence="9">
    <location>
        <position position="95"/>
    </location>
    <ligand>
        <name>phosphoenolpyruvate</name>
        <dbReference type="ChEBI" id="CHEBI:58702"/>
    </ligand>
</feature>
<keyword evidence="4 9" id="KW-0963">Cytoplasm</keyword>
<organism evidence="11 12">
    <name type="scientific">Staphylococcus saccharolyticus</name>
    <dbReference type="NCBI Taxonomy" id="33028"/>
    <lineage>
        <taxon>Bacteria</taxon>
        <taxon>Bacillati</taxon>
        <taxon>Bacillota</taxon>
        <taxon>Bacilli</taxon>
        <taxon>Bacillales</taxon>
        <taxon>Staphylococcaceae</taxon>
        <taxon>Staphylococcus</taxon>
    </lineage>
</organism>
<dbReference type="EMBL" id="UHDZ01000001">
    <property type="protein sequence ID" value="SUM71775.1"/>
    <property type="molecule type" value="Genomic_DNA"/>
</dbReference>
<dbReference type="AlphaFoldDB" id="A0A380H6F1"/>
<protein>
    <recommendedName>
        <fullName evidence="9">3-phosphoshikimate 1-carboxyvinyltransferase</fullName>
        <ecNumber evidence="9">2.5.1.19</ecNumber>
    </recommendedName>
    <alternativeName>
        <fullName evidence="9">5-enolpyruvylshikimate-3-phosphate synthase</fullName>
        <shortName evidence="9">EPSP synthase</shortName>
        <shortName evidence="9">EPSPS</shortName>
    </alternativeName>
</protein>